<protein>
    <recommendedName>
        <fullName evidence="2 10">Phosphoribosylamine--glycine ligase</fullName>
        <ecNumber evidence="2 10">6.3.4.13</ecNumber>
    </recommendedName>
    <alternativeName>
        <fullName evidence="10">GARS</fullName>
    </alternativeName>
    <alternativeName>
        <fullName evidence="8 10">Glycinamide ribonucleotide synthetase</fullName>
    </alternativeName>
    <alternativeName>
        <fullName evidence="9 10">Phosphoribosylglycinamide synthetase</fullName>
    </alternativeName>
</protein>
<evidence type="ECO:0000256" key="1">
    <source>
        <dbReference type="ARBA" id="ARBA00005174"/>
    </source>
</evidence>
<evidence type="ECO:0000256" key="10">
    <source>
        <dbReference type="HAMAP-Rule" id="MF_00138"/>
    </source>
</evidence>
<dbReference type="SUPFAM" id="SSF56059">
    <property type="entry name" value="Glutathione synthetase ATP-binding domain-like"/>
    <property type="match status" value="1"/>
</dbReference>
<dbReference type="InterPro" id="IPR000115">
    <property type="entry name" value="PRibGlycinamide_synth"/>
</dbReference>
<sequence length="424" mass="46255">MTILLLGSGGREHAFAWKMTQSPLCEKLFVVPGNAGTAAIAENVAISATDFEAVKALVLKENISLVVVGPEDPLVKGIYDYFKNDESLKHIPVIGPSKLGAQLEGSKEFAKEFLMKHNIPTAAYDSFTAETVEEGCKFLETLQPPYVLKADGLAAGKGVLIIQDLEEAKTELRNMLVHAKFGTASAKVVIEEFLDGIELSCFVLTDGKSYKILPTAKDYKRIGEGDTGLNTGGMGAVSPVPYVDTVLMEKIETRIVKPTIEGFQKDGIEYKGFVFIGLINVKGEPIVIEYNVRMGDPETEVVVPRLKSDLVELFLSVADQKLGDFNLEVDPRSATTVMVVSGGYPEDFEKGKVISGLENIEDSIVFHAGTKLDNGNVVTNGGRVIAITSYGDNFQEAVKKSYQNIDKLSFDKMYFRKDIGFDLI</sequence>
<evidence type="ECO:0000256" key="4">
    <source>
        <dbReference type="ARBA" id="ARBA00022741"/>
    </source>
</evidence>
<dbReference type="PANTHER" id="PTHR43472:SF1">
    <property type="entry name" value="PHOSPHORIBOSYLAMINE--GLYCINE LIGASE, CHLOROPLASTIC"/>
    <property type="match status" value="1"/>
</dbReference>
<dbReference type="GO" id="GO:0005524">
    <property type="term" value="F:ATP binding"/>
    <property type="evidence" value="ECO:0007669"/>
    <property type="project" value="UniProtKB-UniRule"/>
</dbReference>
<dbReference type="Gene3D" id="3.30.1490.20">
    <property type="entry name" value="ATP-grasp fold, A domain"/>
    <property type="match status" value="1"/>
</dbReference>
<dbReference type="PROSITE" id="PS50975">
    <property type="entry name" value="ATP_GRASP"/>
    <property type="match status" value="1"/>
</dbReference>
<evidence type="ECO:0000256" key="2">
    <source>
        <dbReference type="ARBA" id="ARBA00013255"/>
    </source>
</evidence>
<dbReference type="GO" id="GO:0046872">
    <property type="term" value="F:metal ion binding"/>
    <property type="evidence" value="ECO:0007669"/>
    <property type="project" value="InterPro"/>
</dbReference>
<dbReference type="GO" id="GO:0006189">
    <property type="term" value="P:'de novo' IMP biosynthetic process"/>
    <property type="evidence" value="ECO:0007669"/>
    <property type="project" value="UniProtKB-UniRule"/>
</dbReference>
<dbReference type="SMART" id="SM01210">
    <property type="entry name" value="GARS_C"/>
    <property type="match status" value="1"/>
</dbReference>
<keyword evidence="5 10" id="KW-0658">Purine biosynthesis</keyword>
<dbReference type="Proteomes" id="UP000199672">
    <property type="component" value="Unassembled WGS sequence"/>
</dbReference>
<comment type="catalytic activity">
    <reaction evidence="10">
        <text>5-phospho-beta-D-ribosylamine + glycine + ATP = N(1)-(5-phospho-beta-D-ribosyl)glycinamide + ADP + phosphate + H(+)</text>
        <dbReference type="Rhea" id="RHEA:17453"/>
        <dbReference type="ChEBI" id="CHEBI:15378"/>
        <dbReference type="ChEBI" id="CHEBI:30616"/>
        <dbReference type="ChEBI" id="CHEBI:43474"/>
        <dbReference type="ChEBI" id="CHEBI:57305"/>
        <dbReference type="ChEBI" id="CHEBI:58681"/>
        <dbReference type="ChEBI" id="CHEBI:143788"/>
        <dbReference type="ChEBI" id="CHEBI:456216"/>
        <dbReference type="EC" id="6.3.4.13"/>
    </reaction>
</comment>
<evidence type="ECO:0000256" key="11">
    <source>
        <dbReference type="PROSITE-ProRule" id="PRU00409"/>
    </source>
</evidence>
<dbReference type="SUPFAM" id="SSF52440">
    <property type="entry name" value="PreATP-grasp domain"/>
    <property type="match status" value="1"/>
</dbReference>
<dbReference type="InterPro" id="IPR020561">
    <property type="entry name" value="PRibGlycinamid_synth_ATP-grasp"/>
</dbReference>
<evidence type="ECO:0000256" key="5">
    <source>
        <dbReference type="ARBA" id="ARBA00022755"/>
    </source>
</evidence>
<evidence type="ECO:0000256" key="7">
    <source>
        <dbReference type="ARBA" id="ARBA00038345"/>
    </source>
</evidence>
<evidence type="ECO:0000256" key="6">
    <source>
        <dbReference type="ARBA" id="ARBA00022840"/>
    </source>
</evidence>
<keyword evidence="4 11" id="KW-0547">Nucleotide-binding</keyword>
<dbReference type="GO" id="GO:0009113">
    <property type="term" value="P:purine nucleobase biosynthetic process"/>
    <property type="evidence" value="ECO:0007669"/>
    <property type="project" value="InterPro"/>
</dbReference>
<accession>A0A1I1K6J6</accession>
<dbReference type="SMART" id="SM01209">
    <property type="entry name" value="GARS_A"/>
    <property type="match status" value="1"/>
</dbReference>
<evidence type="ECO:0000259" key="12">
    <source>
        <dbReference type="PROSITE" id="PS50975"/>
    </source>
</evidence>
<keyword evidence="6 11" id="KW-0067">ATP-binding</keyword>
<dbReference type="Pfam" id="PF02843">
    <property type="entry name" value="GARS_C"/>
    <property type="match status" value="1"/>
</dbReference>
<dbReference type="STRING" id="739143.SAMN05216297_101262"/>
<dbReference type="AlphaFoldDB" id="A0A1I1K6J6"/>
<comment type="pathway">
    <text evidence="1 10">Purine metabolism; IMP biosynthesis via de novo pathway; N(1)-(5-phospho-D-ribosyl)glycinamide from 5-phospho-alpha-D-ribose 1-diphosphate: step 2/2.</text>
</comment>
<dbReference type="OrthoDB" id="9807240at2"/>
<evidence type="ECO:0000313" key="13">
    <source>
        <dbReference type="EMBL" id="SFC56235.1"/>
    </source>
</evidence>
<dbReference type="InterPro" id="IPR020562">
    <property type="entry name" value="PRibGlycinamide_synth_N"/>
</dbReference>
<dbReference type="RefSeq" id="WP_091490197.1">
    <property type="nucleotide sequence ID" value="NZ_FOMH01000001.1"/>
</dbReference>
<proteinExistence type="inferred from homology"/>
<keyword evidence="3 10" id="KW-0436">Ligase</keyword>
<dbReference type="UniPathway" id="UPA00074">
    <property type="reaction ID" value="UER00125"/>
</dbReference>
<dbReference type="NCBIfam" id="TIGR00877">
    <property type="entry name" value="purD"/>
    <property type="match status" value="1"/>
</dbReference>
<dbReference type="Gene3D" id="3.40.50.20">
    <property type="match status" value="1"/>
</dbReference>
<dbReference type="InterPro" id="IPR037123">
    <property type="entry name" value="PRibGlycinamide_synth_C_sf"/>
</dbReference>
<dbReference type="EMBL" id="FOMH01000001">
    <property type="protein sequence ID" value="SFC56235.1"/>
    <property type="molecule type" value="Genomic_DNA"/>
</dbReference>
<dbReference type="Gene3D" id="3.90.600.10">
    <property type="entry name" value="Phosphoribosylglycinamide synthetase, C-terminal domain"/>
    <property type="match status" value="1"/>
</dbReference>
<name>A0A1I1K6J6_9FLAO</name>
<dbReference type="InterPro" id="IPR020560">
    <property type="entry name" value="PRibGlycinamide_synth_C-dom"/>
</dbReference>
<dbReference type="InterPro" id="IPR016185">
    <property type="entry name" value="PreATP-grasp_dom_sf"/>
</dbReference>
<organism evidence="13 14">
    <name type="scientific">Flavobacterium phragmitis</name>
    <dbReference type="NCBI Taxonomy" id="739143"/>
    <lineage>
        <taxon>Bacteria</taxon>
        <taxon>Pseudomonadati</taxon>
        <taxon>Bacteroidota</taxon>
        <taxon>Flavobacteriia</taxon>
        <taxon>Flavobacteriales</taxon>
        <taxon>Flavobacteriaceae</taxon>
        <taxon>Flavobacterium</taxon>
    </lineage>
</organism>
<evidence type="ECO:0000256" key="3">
    <source>
        <dbReference type="ARBA" id="ARBA00022598"/>
    </source>
</evidence>
<dbReference type="Gene3D" id="3.30.470.20">
    <property type="entry name" value="ATP-grasp fold, B domain"/>
    <property type="match status" value="1"/>
</dbReference>
<comment type="similarity">
    <text evidence="7 10">Belongs to the GARS family.</text>
</comment>
<dbReference type="PANTHER" id="PTHR43472">
    <property type="entry name" value="PHOSPHORIBOSYLAMINE--GLYCINE LIGASE"/>
    <property type="match status" value="1"/>
</dbReference>
<dbReference type="HAMAP" id="MF_00138">
    <property type="entry name" value="GARS"/>
    <property type="match status" value="1"/>
</dbReference>
<reference evidence="14" key="1">
    <citation type="submission" date="2016-10" db="EMBL/GenBank/DDBJ databases">
        <authorList>
            <person name="Varghese N."/>
            <person name="Submissions S."/>
        </authorList>
    </citation>
    <scope>NUCLEOTIDE SEQUENCE [LARGE SCALE GENOMIC DNA]</scope>
    <source>
        <strain evidence="14">CGMCC 1.10370</strain>
    </source>
</reference>
<evidence type="ECO:0000313" key="14">
    <source>
        <dbReference type="Proteomes" id="UP000199672"/>
    </source>
</evidence>
<dbReference type="Pfam" id="PF01071">
    <property type="entry name" value="GARS_A"/>
    <property type="match status" value="1"/>
</dbReference>
<dbReference type="EC" id="6.3.4.13" evidence="2 10"/>
<dbReference type="FunFam" id="3.90.600.10:FF:000001">
    <property type="entry name" value="Trifunctional purine biosynthetic protein adenosine-3"/>
    <property type="match status" value="1"/>
</dbReference>
<gene>
    <name evidence="10" type="primary">purD</name>
    <name evidence="13" type="ORF">SAMN05216297_101262</name>
</gene>
<evidence type="ECO:0000256" key="8">
    <source>
        <dbReference type="ARBA" id="ARBA00042242"/>
    </source>
</evidence>
<feature type="domain" description="ATP-grasp" evidence="12">
    <location>
        <begin position="111"/>
        <end position="319"/>
    </location>
</feature>
<evidence type="ECO:0000256" key="9">
    <source>
        <dbReference type="ARBA" id="ARBA00042864"/>
    </source>
</evidence>
<dbReference type="SUPFAM" id="SSF51246">
    <property type="entry name" value="Rudiment single hybrid motif"/>
    <property type="match status" value="1"/>
</dbReference>
<dbReference type="InterPro" id="IPR013815">
    <property type="entry name" value="ATP_grasp_subdomain_1"/>
</dbReference>
<dbReference type="InterPro" id="IPR011761">
    <property type="entry name" value="ATP-grasp"/>
</dbReference>
<keyword evidence="14" id="KW-1185">Reference proteome</keyword>
<dbReference type="GO" id="GO:0004637">
    <property type="term" value="F:phosphoribosylamine-glycine ligase activity"/>
    <property type="evidence" value="ECO:0007669"/>
    <property type="project" value="UniProtKB-UniRule"/>
</dbReference>
<dbReference type="Pfam" id="PF02844">
    <property type="entry name" value="GARS_N"/>
    <property type="match status" value="1"/>
</dbReference>
<dbReference type="InterPro" id="IPR011054">
    <property type="entry name" value="Rudment_hybrid_motif"/>
</dbReference>